<dbReference type="Proteomes" id="UP000630936">
    <property type="component" value="Unassembled WGS sequence"/>
</dbReference>
<dbReference type="RefSeq" id="WP_190122187.1">
    <property type="nucleotide sequence ID" value="NZ_BMWG01000003.1"/>
</dbReference>
<sequence length="86" mass="9278">MKLPRVLCRKCGRPIAAGPVAGRLSKGRPWRHDPIIERREPGALLVSCGGSLEIVDLPYGQMEIPTGGPDPASEDTAEEESLLFVI</sequence>
<proteinExistence type="predicted"/>
<dbReference type="AlphaFoldDB" id="A0A918UNU0"/>
<reference evidence="1" key="1">
    <citation type="journal article" date="2014" name="Int. J. Syst. Evol. Microbiol.">
        <title>Complete genome sequence of Corynebacterium casei LMG S-19264T (=DSM 44701T), isolated from a smear-ripened cheese.</title>
        <authorList>
            <consortium name="US DOE Joint Genome Institute (JGI-PGF)"/>
            <person name="Walter F."/>
            <person name="Albersmeier A."/>
            <person name="Kalinowski J."/>
            <person name="Ruckert C."/>
        </authorList>
    </citation>
    <scope>NUCLEOTIDE SEQUENCE</scope>
    <source>
        <strain evidence="1">JCM 4988</strain>
    </source>
</reference>
<organism evidence="1 2">
    <name type="scientific">Streptomyces inusitatus</name>
    <dbReference type="NCBI Taxonomy" id="68221"/>
    <lineage>
        <taxon>Bacteria</taxon>
        <taxon>Bacillati</taxon>
        <taxon>Actinomycetota</taxon>
        <taxon>Actinomycetes</taxon>
        <taxon>Kitasatosporales</taxon>
        <taxon>Streptomycetaceae</taxon>
        <taxon>Streptomyces</taxon>
    </lineage>
</organism>
<name>A0A918UNU0_9ACTN</name>
<dbReference type="EMBL" id="BMWG01000003">
    <property type="protein sequence ID" value="GGZ23381.1"/>
    <property type="molecule type" value="Genomic_DNA"/>
</dbReference>
<accession>A0A918UNU0</accession>
<keyword evidence="2" id="KW-1185">Reference proteome</keyword>
<gene>
    <name evidence="1" type="ORF">GCM10010387_15660</name>
</gene>
<evidence type="ECO:0000313" key="1">
    <source>
        <dbReference type="EMBL" id="GGZ23381.1"/>
    </source>
</evidence>
<evidence type="ECO:0000313" key="2">
    <source>
        <dbReference type="Proteomes" id="UP000630936"/>
    </source>
</evidence>
<reference evidence="1" key="2">
    <citation type="submission" date="2020-09" db="EMBL/GenBank/DDBJ databases">
        <authorList>
            <person name="Sun Q."/>
            <person name="Ohkuma M."/>
        </authorList>
    </citation>
    <scope>NUCLEOTIDE SEQUENCE</scope>
    <source>
        <strain evidence="1">JCM 4988</strain>
    </source>
</reference>
<protein>
    <submittedName>
        <fullName evidence="1">Uncharacterized protein</fullName>
    </submittedName>
</protein>
<comment type="caution">
    <text evidence="1">The sequence shown here is derived from an EMBL/GenBank/DDBJ whole genome shotgun (WGS) entry which is preliminary data.</text>
</comment>